<feature type="region of interest" description="Disordered" evidence="1">
    <location>
        <begin position="51"/>
        <end position="77"/>
    </location>
</feature>
<comment type="caution">
    <text evidence="2">The sequence shown here is derived from an EMBL/GenBank/DDBJ whole genome shotgun (WGS) entry which is preliminary data.</text>
</comment>
<name>A0AAD8HIJ4_9APIA</name>
<accession>A0AAD8HIJ4</accession>
<sequence>MKMKRAAEDEGIEVSKRRKKSRKRAESKAGDVTSRKRGKWIEMPDYYMSRKRAKSKKGVDKAEEEILQMSGSPSTDDKESCFLGAGKFFDKSSEEDSEEEKKHVRRSPVYIKRFADHVNLELCGIKVKNKEPEQESEEELLRECDRNEIDHGYNYVLKKRFRAVTNPINPLKVYYKSGIDSGRTRHVLHDPNYPLATFSKLALKTYNDIQGTEYAFVGLVKAYMRFIGGWRFWIRFKANAVGQDAINFQTILFEAIRNRKTNVVSVRVESVYPLPPW</sequence>
<dbReference type="Proteomes" id="UP001237642">
    <property type="component" value="Unassembled WGS sequence"/>
</dbReference>
<reference evidence="2" key="2">
    <citation type="submission" date="2023-05" db="EMBL/GenBank/DDBJ databases">
        <authorList>
            <person name="Schelkunov M.I."/>
        </authorList>
    </citation>
    <scope>NUCLEOTIDE SEQUENCE</scope>
    <source>
        <strain evidence="2">Hsosn_3</strain>
        <tissue evidence="2">Leaf</tissue>
    </source>
</reference>
<evidence type="ECO:0000313" key="3">
    <source>
        <dbReference type="Proteomes" id="UP001237642"/>
    </source>
</evidence>
<feature type="region of interest" description="Disordered" evidence="1">
    <location>
        <begin position="1"/>
        <end position="37"/>
    </location>
</feature>
<protein>
    <submittedName>
        <fullName evidence="2">Uncharacterized protein</fullName>
    </submittedName>
</protein>
<organism evidence="2 3">
    <name type="scientific">Heracleum sosnowskyi</name>
    <dbReference type="NCBI Taxonomy" id="360622"/>
    <lineage>
        <taxon>Eukaryota</taxon>
        <taxon>Viridiplantae</taxon>
        <taxon>Streptophyta</taxon>
        <taxon>Embryophyta</taxon>
        <taxon>Tracheophyta</taxon>
        <taxon>Spermatophyta</taxon>
        <taxon>Magnoliopsida</taxon>
        <taxon>eudicotyledons</taxon>
        <taxon>Gunneridae</taxon>
        <taxon>Pentapetalae</taxon>
        <taxon>asterids</taxon>
        <taxon>campanulids</taxon>
        <taxon>Apiales</taxon>
        <taxon>Apiaceae</taxon>
        <taxon>Apioideae</taxon>
        <taxon>apioid superclade</taxon>
        <taxon>Tordylieae</taxon>
        <taxon>Tordyliinae</taxon>
        <taxon>Heracleum</taxon>
    </lineage>
</organism>
<evidence type="ECO:0000313" key="2">
    <source>
        <dbReference type="EMBL" id="KAK1366852.1"/>
    </source>
</evidence>
<dbReference type="AlphaFoldDB" id="A0AAD8HIJ4"/>
<evidence type="ECO:0000256" key="1">
    <source>
        <dbReference type="SAM" id="MobiDB-lite"/>
    </source>
</evidence>
<proteinExistence type="predicted"/>
<reference evidence="2" key="1">
    <citation type="submission" date="2023-02" db="EMBL/GenBank/DDBJ databases">
        <title>Genome of toxic invasive species Heracleum sosnowskyi carries increased number of genes despite the absence of recent whole-genome duplications.</title>
        <authorList>
            <person name="Schelkunov M."/>
            <person name="Shtratnikova V."/>
            <person name="Makarenko M."/>
            <person name="Klepikova A."/>
            <person name="Omelchenko D."/>
            <person name="Novikova G."/>
            <person name="Obukhova E."/>
            <person name="Bogdanov V."/>
            <person name="Penin A."/>
            <person name="Logacheva M."/>
        </authorList>
    </citation>
    <scope>NUCLEOTIDE SEQUENCE</scope>
    <source>
        <strain evidence="2">Hsosn_3</strain>
        <tissue evidence="2">Leaf</tissue>
    </source>
</reference>
<keyword evidence="3" id="KW-1185">Reference proteome</keyword>
<dbReference type="EMBL" id="JAUIZM010000009">
    <property type="protein sequence ID" value="KAK1366852.1"/>
    <property type="molecule type" value="Genomic_DNA"/>
</dbReference>
<gene>
    <name evidence="2" type="ORF">POM88_042413</name>
</gene>